<dbReference type="EMBL" id="KM038812">
    <property type="protein sequence ID" value="AIG56273.1"/>
    <property type="molecule type" value="Genomic_DNA"/>
</dbReference>
<evidence type="ECO:0000256" key="1">
    <source>
        <dbReference type="ARBA" id="ARBA00022729"/>
    </source>
</evidence>
<proteinExistence type="predicted"/>
<evidence type="ECO:0000313" key="6">
    <source>
        <dbReference type="EMBL" id="OQR86251.1"/>
    </source>
</evidence>
<evidence type="ECO:0000259" key="4">
    <source>
        <dbReference type="PROSITE" id="PS50919"/>
    </source>
</evidence>
<dbReference type="InterPro" id="IPR016093">
    <property type="entry name" value="MIR_motif"/>
</dbReference>
<keyword evidence="1 3" id="KW-0732">Signal</keyword>
<organism evidence="5">
    <name type="scientific">Achlya hypogyna</name>
    <name type="common">Oomycete</name>
    <name type="synonym">Protoachlya hypogyna</name>
    <dbReference type="NCBI Taxonomy" id="1202772"/>
    <lineage>
        <taxon>Eukaryota</taxon>
        <taxon>Sar</taxon>
        <taxon>Stramenopiles</taxon>
        <taxon>Oomycota</taxon>
        <taxon>Saprolegniomycetes</taxon>
        <taxon>Saprolegniales</taxon>
        <taxon>Achlyaceae</taxon>
        <taxon>Achlya</taxon>
    </lineage>
</organism>
<dbReference type="PANTHER" id="PTHR46809">
    <property type="entry name" value="STROMAL CELL-DERIVED FACTOR 2-LIKE PROTEIN"/>
    <property type="match status" value="1"/>
</dbReference>
<dbReference type="Pfam" id="PF02815">
    <property type="entry name" value="MIR"/>
    <property type="match status" value="1"/>
</dbReference>
<dbReference type="SMART" id="SM00472">
    <property type="entry name" value="MIR"/>
    <property type="match status" value="3"/>
</dbReference>
<dbReference type="CDD" id="cd23279">
    <property type="entry name" value="beta-trefoil_MIR_SDF2-like"/>
    <property type="match status" value="1"/>
</dbReference>
<reference evidence="5 7" key="1">
    <citation type="journal article" date="2014" name="Genome Biol. Evol.">
        <title>The secreted proteins of Achlya hypogyna and Thraustotheca clavata identify the ancestral oomycete secretome and reveal gene acquisitions by horizontal gene transfer.</title>
        <authorList>
            <person name="Misner I."/>
            <person name="Blouin N."/>
            <person name="Leonard G."/>
            <person name="Richards T.A."/>
            <person name="Lane C.E."/>
        </authorList>
    </citation>
    <scope>NUCLEOTIDE SEQUENCE</scope>
    <source>
        <strain evidence="5 7">ATCC 48635</strain>
    </source>
</reference>
<dbReference type="EMBL" id="JNBR01001522">
    <property type="protein sequence ID" value="OQR86251.1"/>
    <property type="molecule type" value="Genomic_DNA"/>
</dbReference>
<dbReference type="PROSITE" id="PS50919">
    <property type="entry name" value="MIR"/>
    <property type="match status" value="3"/>
</dbReference>
<evidence type="ECO:0000256" key="2">
    <source>
        <dbReference type="ARBA" id="ARBA00022737"/>
    </source>
</evidence>
<dbReference type="Gene3D" id="2.80.10.50">
    <property type="match status" value="1"/>
</dbReference>
<name>A0A0A7CP30_ACHHY</name>
<evidence type="ECO:0000313" key="7">
    <source>
        <dbReference type="Proteomes" id="UP000243579"/>
    </source>
</evidence>
<sequence length="298" mass="32380">MLQVAAIIAALLSATVVAEEPRCVKWRATSGCDPAGPRDSWYDAACSATIATGSSGYCECENRRRVREVDCDHHPFTCEEACKKDAAADLHYPAGMEFVTCGSTIKLVHETSRFRLHSHEVNYGTGSGQQSVTAHGARDDYNSYWLVKEGDGAHSCTLGAKISCGSHIRLEHINTRRNLHSHNFASPLSGGRYGEVSGFGVAGDGDRGDTWVLECESGMTCKADDEACANGAAPSWARDDLVRLRHLDTQRYLHTDHSASFNNQNCPRCPIVGQQEVNAVPTKNDNALWFAAEGIYLG</sequence>
<keyword evidence="7" id="KW-1185">Reference proteome</keyword>
<feature type="signal peptide" evidence="3">
    <location>
        <begin position="1"/>
        <end position="18"/>
    </location>
</feature>
<evidence type="ECO:0000313" key="5">
    <source>
        <dbReference type="EMBL" id="AIG56273.1"/>
    </source>
</evidence>
<gene>
    <name evidence="6" type="ORF">ACHHYP_10766</name>
</gene>
<keyword evidence="2" id="KW-0677">Repeat</keyword>
<dbReference type="OrthoDB" id="5588846at2759"/>
<evidence type="ECO:0000256" key="3">
    <source>
        <dbReference type="SAM" id="SignalP"/>
    </source>
</evidence>
<dbReference type="AlphaFoldDB" id="A0A0A7CP30"/>
<dbReference type="Proteomes" id="UP000243579">
    <property type="component" value="Unassembled WGS sequence"/>
</dbReference>
<feature type="domain" description="MIR" evidence="4">
    <location>
        <begin position="233"/>
        <end position="294"/>
    </location>
</feature>
<feature type="domain" description="MIR" evidence="4">
    <location>
        <begin position="159"/>
        <end position="216"/>
    </location>
</feature>
<protein>
    <submittedName>
        <fullName evidence="5">Secreted protein</fullName>
    </submittedName>
    <submittedName>
        <fullName evidence="6">Stromal cell-derived factor 2</fullName>
    </submittedName>
</protein>
<dbReference type="SUPFAM" id="SSF82109">
    <property type="entry name" value="MIR domain"/>
    <property type="match status" value="1"/>
</dbReference>
<feature type="chain" id="PRO_5002038205" evidence="3">
    <location>
        <begin position="19"/>
        <end position="298"/>
    </location>
</feature>
<dbReference type="PANTHER" id="PTHR46809:SF2">
    <property type="entry name" value="GH21273P"/>
    <property type="match status" value="1"/>
</dbReference>
<dbReference type="STRING" id="1202772.A0A0A7CP30"/>
<dbReference type="InterPro" id="IPR036300">
    <property type="entry name" value="MIR_dom_sf"/>
</dbReference>
<accession>A0A0A7CP30</accession>
<feature type="domain" description="MIR" evidence="4">
    <location>
        <begin position="96"/>
        <end position="150"/>
    </location>
</feature>